<dbReference type="PANTHER" id="PTHR33204">
    <property type="entry name" value="TRANSCRIPTIONAL REGULATOR, MARR FAMILY"/>
    <property type="match status" value="1"/>
</dbReference>
<dbReference type="AlphaFoldDB" id="A0A543E2U6"/>
<keyword evidence="2" id="KW-0238">DNA-binding</keyword>
<dbReference type="EMBL" id="VFPA01000001">
    <property type="protein sequence ID" value="TQM15873.1"/>
    <property type="molecule type" value="Genomic_DNA"/>
</dbReference>
<name>A0A543E2U6_9PSEU</name>
<evidence type="ECO:0000313" key="5">
    <source>
        <dbReference type="EMBL" id="TQM15873.1"/>
    </source>
</evidence>
<accession>A0A543E2U6</accession>
<proteinExistence type="predicted"/>
<reference evidence="5 6" key="1">
    <citation type="submission" date="2019-06" db="EMBL/GenBank/DDBJ databases">
        <title>Sequencing the genomes of 1000 actinobacteria strains.</title>
        <authorList>
            <person name="Klenk H.-P."/>
        </authorList>
    </citation>
    <scope>NUCLEOTIDE SEQUENCE [LARGE SCALE GENOMIC DNA]</scope>
    <source>
        <strain evidence="5 6">DSM 45301</strain>
    </source>
</reference>
<keyword evidence="1" id="KW-0805">Transcription regulation</keyword>
<dbReference type="PANTHER" id="PTHR33204:SF37">
    <property type="entry name" value="HTH-TYPE TRANSCRIPTIONAL REGULATOR YODB"/>
    <property type="match status" value="1"/>
</dbReference>
<dbReference type="Pfam" id="PF01638">
    <property type="entry name" value="HxlR"/>
    <property type="match status" value="1"/>
</dbReference>
<keyword evidence="3" id="KW-0804">Transcription</keyword>
<dbReference type="PROSITE" id="PS51118">
    <property type="entry name" value="HTH_HXLR"/>
    <property type="match status" value="1"/>
</dbReference>
<gene>
    <name evidence="5" type="ORF">FB558_2667</name>
</gene>
<evidence type="ECO:0000256" key="2">
    <source>
        <dbReference type="ARBA" id="ARBA00023125"/>
    </source>
</evidence>
<dbReference type="GO" id="GO:0003677">
    <property type="term" value="F:DNA binding"/>
    <property type="evidence" value="ECO:0007669"/>
    <property type="project" value="UniProtKB-KW"/>
</dbReference>
<organism evidence="5 6">
    <name type="scientific">Pseudonocardia kunmingensis</name>
    <dbReference type="NCBI Taxonomy" id="630975"/>
    <lineage>
        <taxon>Bacteria</taxon>
        <taxon>Bacillati</taxon>
        <taxon>Actinomycetota</taxon>
        <taxon>Actinomycetes</taxon>
        <taxon>Pseudonocardiales</taxon>
        <taxon>Pseudonocardiaceae</taxon>
        <taxon>Pseudonocardia</taxon>
    </lineage>
</organism>
<sequence length="132" mass="14139">MSTQLLGAVEGGRGDVFDSACPARTVLDHVMGKWAVLVLVALRARPLRFSALRRAVGGVSEKMLAQTLRTLEADGFVHREVAPTTPPQVTYSLTGLGHELTGHLTGLLDWIDTRLPDVQAARAERAAVRAGT</sequence>
<feature type="domain" description="HTH hxlR-type" evidence="4">
    <location>
        <begin position="21"/>
        <end position="119"/>
    </location>
</feature>
<dbReference type="Proteomes" id="UP000315677">
    <property type="component" value="Unassembled WGS sequence"/>
</dbReference>
<dbReference type="InterPro" id="IPR036390">
    <property type="entry name" value="WH_DNA-bd_sf"/>
</dbReference>
<evidence type="ECO:0000256" key="3">
    <source>
        <dbReference type="ARBA" id="ARBA00023163"/>
    </source>
</evidence>
<evidence type="ECO:0000259" key="4">
    <source>
        <dbReference type="PROSITE" id="PS51118"/>
    </source>
</evidence>
<dbReference type="Gene3D" id="1.10.10.10">
    <property type="entry name" value="Winged helix-like DNA-binding domain superfamily/Winged helix DNA-binding domain"/>
    <property type="match status" value="1"/>
</dbReference>
<dbReference type="SUPFAM" id="SSF46785">
    <property type="entry name" value="Winged helix' DNA-binding domain"/>
    <property type="match status" value="1"/>
</dbReference>
<dbReference type="InterPro" id="IPR036388">
    <property type="entry name" value="WH-like_DNA-bd_sf"/>
</dbReference>
<comment type="caution">
    <text evidence="5">The sequence shown here is derived from an EMBL/GenBank/DDBJ whole genome shotgun (WGS) entry which is preliminary data.</text>
</comment>
<protein>
    <submittedName>
        <fullName evidence="5">HxlR family transcriptional regulator</fullName>
    </submittedName>
</protein>
<keyword evidence="6" id="KW-1185">Reference proteome</keyword>
<evidence type="ECO:0000256" key="1">
    <source>
        <dbReference type="ARBA" id="ARBA00023015"/>
    </source>
</evidence>
<dbReference type="InterPro" id="IPR002577">
    <property type="entry name" value="HTH_HxlR"/>
</dbReference>
<evidence type="ECO:0000313" key="6">
    <source>
        <dbReference type="Proteomes" id="UP000315677"/>
    </source>
</evidence>